<feature type="transmembrane region" description="Helical" evidence="1">
    <location>
        <begin position="473"/>
        <end position="492"/>
    </location>
</feature>
<accession>A0A813SCI8</accession>
<protein>
    <submittedName>
        <fullName evidence="2">Uncharacterized protein</fullName>
    </submittedName>
</protein>
<feature type="transmembrane region" description="Helical" evidence="1">
    <location>
        <begin position="692"/>
        <end position="715"/>
    </location>
</feature>
<feature type="transmembrane region" description="Helical" evidence="1">
    <location>
        <begin position="430"/>
        <end position="452"/>
    </location>
</feature>
<dbReference type="Gene3D" id="1.20.1070.10">
    <property type="entry name" value="Rhodopsin 7-helix transmembrane proteins"/>
    <property type="match status" value="1"/>
</dbReference>
<evidence type="ECO:0000256" key="1">
    <source>
        <dbReference type="SAM" id="Phobius"/>
    </source>
</evidence>
<keyword evidence="3" id="KW-1185">Reference proteome</keyword>
<organism evidence="2 3">
    <name type="scientific">Brachionus calyciflorus</name>
    <dbReference type="NCBI Taxonomy" id="104777"/>
    <lineage>
        <taxon>Eukaryota</taxon>
        <taxon>Metazoa</taxon>
        <taxon>Spiralia</taxon>
        <taxon>Gnathifera</taxon>
        <taxon>Rotifera</taxon>
        <taxon>Eurotatoria</taxon>
        <taxon>Monogononta</taxon>
        <taxon>Pseudotrocha</taxon>
        <taxon>Ploima</taxon>
        <taxon>Brachionidae</taxon>
        <taxon>Brachionus</taxon>
    </lineage>
</organism>
<reference evidence="2" key="1">
    <citation type="submission" date="2021-02" db="EMBL/GenBank/DDBJ databases">
        <authorList>
            <person name="Nowell W R."/>
        </authorList>
    </citation>
    <scope>NUCLEOTIDE SEQUENCE</scope>
    <source>
        <strain evidence="2">Ploen Becks lab</strain>
    </source>
</reference>
<dbReference type="AlphaFoldDB" id="A0A813SCI8"/>
<dbReference type="EMBL" id="CAJNOC010000709">
    <property type="protein sequence ID" value="CAF0794362.1"/>
    <property type="molecule type" value="Genomic_DNA"/>
</dbReference>
<name>A0A813SCI8_9BILA</name>
<keyword evidence="1" id="KW-1133">Transmembrane helix</keyword>
<gene>
    <name evidence="2" type="ORF">OXX778_LOCUS6134</name>
</gene>
<proteinExistence type="predicted"/>
<dbReference type="Proteomes" id="UP000663879">
    <property type="component" value="Unassembled WGS sequence"/>
</dbReference>
<sequence length="794" mass="94281">MSKIYSLLIYLYMIKATNFDKCTRSDQSKYNIDKKLLIAFSIVNIKVKIKQSLSEINPSCLLTYLESKDLITNLNIDPQNNFVSLKNSFYLKNFTYFNQDNLNEYGSLKLNFRKLDKLDLNSSNIFTFFIDKYLYKEVIVNLFDSIFNSKFCHTSTQNGIFNRLTEVSLSYTVKFFTDTCPLIFQNSSLQVLKIYGQSNSLIKFNILDFMDLNMKTINSRILEVSIQFYKANLTQKTLNKLVFKNVEKIQITGLVNFIENNIFEKFSNLIFVYLKIENFQYTLSHNNKWLDSMKRYNSNNSKIVYIKFDIIFEDSFYLFPDSDLCFFRHFPHHQLVYPLFNNMGIIERNCSCTLLWLLKETYSLRNNLTQVDDYSRYLTYDNYEPCFSKSEFIRSLEKCDFDSRFKLCDSMNHNIEKETSMLEYEYIFKIILYFLVLLSPILGVLALVSNCLNIKVVFEIRPTDKNSQMNRTILFNSIINIIYIFIFMLHMMNQCISQQGIFCSSVNRSIYSQYFYIYIFLLFGNFLKLLSNLSSMSISIFRFILLDNNEKSFFFSIFVKRGRLLVLILAIFSIVYFLLYFMVVFFTTSINREIFILDDLYHYIDFPDTGLFVLSYLSKRTSITKDYSTYIFGLFVINYVLNDLIIFLILCLVEILVLVRAKACLRNKIKMIGCSTRSKLKLQKSVDKTTKIILGNILFTIVFRAIDFAISTYLVDKRIGSQFERKNLCFSHSRICHILTEINEFTFLFSISFNFFIYYHLNLNFRQVIKNRIKIRNLKFFKFIKFEFSLSDYF</sequence>
<keyword evidence="1" id="KW-0472">Membrane</keyword>
<feature type="transmembrane region" description="Helical" evidence="1">
    <location>
        <begin position="630"/>
        <end position="659"/>
    </location>
</feature>
<evidence type="ECO:0000313" key="2">
    <source>
        <dbReference type="EMBL" id="CAF0794362.1"/>
    </source>
</evidence>
<evidence type="ECO:0000313" key="3">
    <source>
        <dbReference type="Proteomes" id="UP000663879"/>
    </source>
</evidence>
<feature type="transmembrane region" description="Helical" evidence="1">
    <location>
        <begin position="564"/>
        <end position="588"/>
    </location>
</feature>
<keyword evidence="1" id="KW-0812">Transmembrane</keyword>
<feature type="transmembrane region" description="Helical" evidence="1">
    <location>
        <begin position="736"/>
        <end position="761"/>
    </location>
</feature>
<comment type="caution">
    <text evidence="2">The sequence shown here is derived from an EMBL/GenBank/DDBJ whole genome shotgun (WGS) entry which is preliminary data.</text>
</comment>
<feature type="transmembrane region" description="Helical" evidence="1">
    <location>
        <begin position="515"/>
        <end position="544"/>
    </location>
</feature>